<sequence length="215" mass="23608">MSEGVVSIARLKALIQERANASILFQLARDARRFILYHKWVIENGPLQVYASALVFSPTRSLVRSLFKAEEPKGITIKPNMRDEWSACLQTLEGHSGRVRSVAFSHDSTRLASASYDKTVKIWDASSGECLQTLKGHSGWVWSVTFSHDSTRLASASDDRTVKIWDASSGECLQTLKGHSGTVNSVTFSHDSTRLASASDDGTVKIWDASSGECL</sequence>
<keyword evidence="3" id="KW-0833">Ubl conjugation pathway</keyword>
<keyword evidence="2" id="KW-0677">Repeat</keyword>
<dbReference type="InterPro" id="IPR051983">
    <property type="entry name" value="WSB_SOCS-box_domain"/>
</dbReference>
<dbReference type="InterPro" id="IPR036322">
    <property type="entry name" value="WD40_repeat_dom_sf"/>
</dbReference>
<dbReference type="PANTHER" id="PTHR15622:SF2">
    <property type="entry name" value="U4_U6 SMALL NUCLEAR RIBONUCLEOPROTEIN PRP4"/>
    <property type="match status" value="1"/>
</dbReference>
<dbReference type="SUPFAM" id="SSF50978">
    <property type="entry name" value="WD40 repeat-like"/>
    <property type="match status" value="1"/>
</dbReference>
<proteinExistence type="predicted"/>
<dbReference type="AlphaFoldDB" id="A0A6A6EQS3"/>
<evidence type="ECO:0000256" key="1">
    <source>
        <dbReference type="ARBA" id="ARBA00022574"/>
    </source>
</evidence>
<evidence type="ECO:0000256" key="3">
    <source>
        <dbReference type="ARBA" id="ARBA00022786"/>
    </source>
</evidence>
<dbReference type="EMBL" id="ML994614">
    <property type="protein sequence ID" value="KAF2193139.1"/>
    <property type="molecule type" value="Genomic_DNA"/>
</dbReference>
<dbReference type="PRINTS" id="PR00320">
    <property type="entry name" value="GPROTEINBRPT"/>
</dbReference>
<protein>
    <submittedName>
        <fullName evidence="5">WD40 repeat-like protein</fullName>
    </submittedName>
</protein>
<dbReference type="PROSITE" id="PS50294">
    <property type="entry name" value="WD_REPEATS_REGION"/>
    <property type="match status" value="3"/>
</dbReference>
<feature type="repeat" description="WD" evidence="4">
    <location>
        <begin position="176"/>
        <end position="215"/>
    </location>
</feature>
<reference evidence="5" key="1">
    <citation type="journal article" date="2020" name="Stud. Mycol.">
        <title>101 Dothideomycetes genomes: a test case for predicting lifestyles and emergence of pathogens.</title>
        <authorList>
            <person name="Haridas S."/>
            <person name="Albert R."/>
            <person name="Binder M."/>
            <person name="Bloem J."/>
            <person name="Labutti K."/>
            <person name="Salamov A."/>
            <person name="Andreopoulos B."/>
            <person name="Baker S."/>
            <person name="Barry K."/>
            <person name="Bills G."/>
            <person name="Bluhm B."/>
            <person name="Cannon C."/>
            <person name="Castanera R."/>
            <person name="Culley D."/>
            <person name="Daum C."/>
            <person name="Ezra D."/>
            <person name="Gonzalez J."/>
            <person name="Henrissat B."/>
            <person name="Kuo A."/>
            <person name="Liang C."/>
            <person name="Lipzen A."/>
            <person name="Lutzoni F."/>
            <person name="Magnuson J."/>
            <person name="Mondo S."/>
            <person name="Nolan M."/>
            <person name="Ohm R."/>
            <person name="Pangilinan J."/>
            <person name="Park H.-J."/>
            <person name="Ramirez L."/>
            <person name="Alfaro M."/>
            <person name="Sun H."/>
            <person name="Tritt A."/>
            <person name="Yoshinaga Y."/>
            <person name="Zwiers L.-H."/>
            <person name="Turgeon B."/>
            <person name="Goodwin S."/>
            <person name="Spatafora J."/>
            <person name="Crous P."/>
            <person name="Grigoriev I."/>
        </authorList>
    </citation>
    <scope>NUCLEOTIDE SEQUENCE</scope>
    <source>
        <strain evidence="5">CBS 207.26</strain>
    </source>
</reference>
<feature type="repeat" description="WD" evidence="4">
    <location>
        <begin position="134"/>
        <end position="175"/>
    </location>
</feature>
<dbReference type="Proteomes" id="UP000800200">
    <property type="component" value="Unassembled WGS sequence"/>
</dbReference>
<dbReference type="Gene3D" id="2.130.10.10">
    <property type="entry name" value="YVTN repeat-like/Quinoprotein amine dehydrogenase"/>
    <property type="match status" value="2"/>
</dbReference>
<feature type="repeat" description="WD" evidence="4">
    <location>
        <begin position="92"/>
        <end position="133"/>
    </location>
</feature>
<dbReference type="SMART" id="SM00320">
    <property type="entry name" value="WD40"/>
    <property type="match status" value="3"/>
</dbReference>
<gene>
    <name evidence="5" type="ORF">K469DRAFT_795812</name>
</gene>
<dbReference type="OrthoDB" id="538223at2759"/>
<dbReference type="Pfam" id="PF00400">
    <property type="entry name" value="WD40"/>
    <property type="match status" value="3"/>
</dbReference>
<keyword evidence="1 4" id="KW-0853">WD repeat</keyword>
<dbReference type="InterPro" id="IPR019775">
    <property type="entry name" value="WD40_repeat_CS"/>
</dbReference>
<dbReference type="InterPro" id="IPR015943">
    <property type="entry name" value="WD40/YVTN_repeat-like_dom_sf"/>
</dbReference>
<dbReference type="GO" id="GO:0000209">
    <property type="term" value="P:protein polyubiquitination"/>
    <property type="evidence" value="ECO:0007669"/>
    <property type="project" value="TreeGrafter"/>
</dbReference>
<dbReference type="PANTHER" id="PTHR15622">
    <property type="entry name" value="WD40 REPEAT PROTEIN"/>
    <property type="match status" value="1"/>
</dbReference>
<name>A0A6A6EQS3_9PEZI</name>
<dbReference type="InterPro" id="IPR020472">
    <property type="entry name" value="WD40_PAC1"/>
</dbReference>
<dbReference type="CDD" id="cd00200">
    <property type="entry name" value="WD40"/>
    <property type="match status" value="1"/>
</dbReference>
<evidence type="ECO:0000313" key="5">
    <source>
        <dbReference type="EMBL" id="KAF2193139.1"/>
    </source>
</evidence>
<evidence type="ECO:0000313" key="6">
    <source>
        <dbReference type="Proteomes" id="UP000800200"/>
    </source>
</evidence>
<dbReference type="InterPro" id="IPR001680">
    <property type="entry name" value="WD40_rpt"/>
</dbReference>
<evidence type="ECO:0000256" key="2">
    <source>
        <dbReference type="ARBA" id="ARBA00022737"/>
    </source>
</evidence>
<organism evidence="5 6">
    <name type="scientific">Zopfia rhizophila CBS 207.26</name>
    <dbReference type="NCBI Taxonomy" id="1314779"/>
    <lineage>
        <taxon>Eukaryota</taxon>
        <taxon>Fungi</taxon>
        <taxon>Dikarya</taxon>
        <taxon>Ascomycota</taxon>
        <taxon>Pezizomycotina</taxon>
        <taxon>Dothideomycetes</taxon>
        <taxon>Dothideomycetes incertae sedis</taxon>
        <taxon>Zopfiaceae</taxon>
        <taxon>Zopfia</taxon>
    </lineage>
</organism>
<dbReference type="PROSITE" id="PS00678">
    <property type="entry name" value="WD_REPEATS_1"/>
    <property type="match status" value="3"/>
</dbReference>
<evidence type="ECO:0000256" key="4">
    <source>
        <dbReference type="PROSITE-ProRule" id="PRU00221"/>
    </source>
</evidence>
<keyword evidence="6" id="KW-1185">Reference proteome</keyword>
<dbReference type="PROSITE" id="PS50082">
    <property type="entry name" value="WD_REPEATS_2"/>
    <property type="match status" value="3"/>
</dbReference>
<accession>A0A6A6EQS3</accession>